<dbReference type="InterPro" id="IPR015927">
    <property type="entry name" value="Peptidase_S24_S26A/B/C"/>
</dbReference>
<dbReference type="Gene3D" id="2.10.109.10">
    <property type="entry name" value="Umud Fragment, subunit A"/>
    <property type="match status" value="1"/>
</dbReference>
<protein>
    <submittedName>
        <fullName evidence="5">Peptidase S24-like</fullName>
    </submittedName>
</protein>
<dbReference type="InterPro" id="IPR010982">
    <property type="entry name" value="Lambda_DNA-bd_dom_sf"/>
</dbReference>
<dbReference type="SUPFAM" id="SSF51306">
    <property type="entry name" value="LexA/Signal peptidase"/>
    <property type="match status" value="1"/>
</dbReference>
<keyword evidence="2" id="KW-0238">DNA-binding</keyword>
<evidence type="ECO:0000259" key="4">
    <source>
        <dbReference type="PROSITE" id="PS50943"/>
    </source>
</evidence>
<evidence type="ECO:0000256" key="3">
    <source>
        <dbReference type="ARBA" id="ARBA00023163"/>
    </source>
</evidence>
<dbReference type="InterPro" id="IPR001387">
    <property type="entry name" value="Cro/C1-type_HTH"/>
</dbReference>
<proteinExistence type="predicted"/>
<keyword evidence="3" id="KW-0804">Transcription</keyword>
<dbReference type="SMART" id="SM00530">
    <property type="entry name" value="HTH_XRE"/>
    <property type="match status" value="1"/>
</dbReference>
<dbReference type="CDD" id="cd00093">
    <property type="entry name" value="HTH_XRE"/>
    <property type="match status" value="1"/>
</dbReference>
<dbReference type="Gene3D" id="1.10.260.40">
    <property type="entry name" value="lambda repressor-like DNA-binding domains"/>
    <property type="match status" value="1"/>
</dbReference>
<evidence type="ECO:0000313" key="5">
    <source>
        <dbReference type="EMBL" id="OLY43847.1"/>
    </source>
</evidence>
<feature type="domain" description="HTH cro/C1-type" evidence="4">
    <location>
        <begin position="20"/>
        <end position="75"/>
    </location>
</feature>
<dbReference type="Pfam" id="PF00717">
    <property type="entry name" value="Peptidase_S24"/>
    <property type="match status" value="1"/>
</dbReference>
<name>A0A1R0FA42_9HYPH</name>
<dbReference type="Pfam" id="PF01381">
    <property type="entry name" value="HTH_3"/>
    <property type="match status" value="1"/>
</dbReference>
<keyword evidence="6" id="KW-1185">Reference proteome</keyword>
<dbReference type="PROSITE" id="PS50943">
    <property type="entry name" value="HTH_CROC1"/>
    <property type="match status" value="1"/>
</dbReference>
<dbReference type="AlphaFoldDB" id="A0A1R0FA42"/>
<evidence type="ECO:0000313" key="6">
    <source>
        <dbReference type="Proteomes" id="UP000187344"/>
    </source>
</evidence>
<dbReference type="Proteomes" id="UP000187344">
    <property type="component" value="Unassembled WGS sequence"/>
</dbReference>
<evidence type="ECO:0000256" key="2">
    <source>
        <dbReference type="ARBA" id="ARBA00023125"/>
    </source>
</evidence>
<dbReference type="SUPFAM" id="SSF47413">
    <property type="entry name" value="lambda repressor-like DNA-binding domains"/>
    <property type="match status" value="1"/>
</dbReference>
<keyword evidence="1" id="KW-0805">Transcription regulation</keyword>
<sequence>MIYVYYSDIMHVMNTMGQRLREARLKAGFSSATKAADAIGVSHSTYRAHENGQNDFGPEEAAIYGRKFGVSASYLLTGENGAKHKIVSSFDPDIPDRIDSDVKIRSQLKDGEIPEIDVKAGMGAGGEIMIVNGASNAVQISTEVIKDFWRLPESLLAKLNVVASNVAVLPAYGDSMSPTIHDGDAVFIDISHRVPSPPGIYALADELGGVIIKRLEVVSRPGADEIEVEVISDNPHHKPRILNLSEITILGRYIGRFTR</sequence>
<dbReference type="OrthoDB" id="528805at2"/>
<dbReference type="EMBL" id="LXYT01000001">
    <property type="protein sequence ID" value="OLY43847.1"/>
    <property type="molecule type" value="Genomic_DNA"/>
</dbReference>
<dbReference type="InterPro" id="IPR039418">
    <property type="entry name" value="LexA-like"/>
</dbReference>
<organism evidence="5 6">
    <name type="scientific">Bartonella apis</name>
    <dbReference type="NCBI Taxonomy" id="1686310"/>
    <lineage>
        <taxon>Bacteria</taxon>
        <taxon>Pseudomonadati</taxon>
        <taxon>Pseudomonadota</taxon>
        <taxon>Alphaproteobacteria</taxon>
        <taxon>Hyphomicrobiales</taxon>
        <taxon>Bartonellaceae</taxon>
        <taxon>Bartonella</taxon>
    </lineage>
</organism>
<comment type="caution">
    <text evidence="5">The sequence shown here is derived from an EMBL/GenBank/DDBJ whole genome shotgun (WGS) entry which is preliminary data.</text>
</comment>
<dbReference type="PANTHER" id="PTHR40661:SF3">
    <property type="entry name" value="FELS-1 PROPHAGE TRANSCRIPTIONAL REGULATOR"/>
    <property type="match status" value="1"/>
</dbReference>
<dbReference type="GO" id="GO:0003677">
    <property type="term" value="F:DNA binding"/>
    <property type="evidence" value="ECO:0007669"/>
    <property type="project" value="UniProtKB-KW"/>
</dbReference>
<evidence type="ECO:0000256" key="1">
    <source>
        <dbReference type="ARBA" id="ARBA00023015"/>
    </source>
</evidence>
<gene>
    <name evidence="5" type="ORF">PEB0149_012870</name>
</gene>
<dbReference type="InterPro" id="IPR036286">
    <property type="entry name" value="LexA/Signal_pep-like_sf"/>
</dbReference>
<reference evidence="5 6" key="1">
    <citation type="submission" date="2016-12" db="EMBL/GenBank/DDBJ databases">
        <title>Comparative genomics of Bartonella apis.</title>
        <authorList>
            <person name="Engel P."/>
        </authorList>
    </citation>
    <scope>NUCLEOTIDE SEQUENCE [LARGE SCALE GENOMIC DNA]</scope>
    <source>
        <strain evidence="5 6">PEB0149</strain>
    </source>
</reference>
<accession>A0A1R0FA42</accession>
<dbReference type="CDD" id="cd06529">
    <property type="entry name" value="S24_LexA-like"/>
    <property type="match status" value="1"/>
</dbReference>
<dbReference type="PANTHER" id="PTHR40661">
    <property type="match status" value="1"/>
</dbReference>